<feature type="region of interest" description="Disordered" evidence="6">
    <location>
        <begin position="181"/>
        <end position="200"/>
    </location>
</feature>
<dbReference type="InterPro" id="IPR007656">
    <property type="entry name" value="GTD-bd"/>
</dbReference>
<keyword evidence="3 7" id="KW-1133">Transmembrane helix</keyword>
<reference evidence="9" key="1">
    <citation type="submission" date="2022-03" db="EMBL/GenBank/DDBJ databases">
        <title>A functionally conserved STORR gene fusion in Papaver species that diverged 16.8 million years ago.</title>
        <authorList>
            <person name="Catania T."/>
        </authorList>
    </citation>
    <scope>NUCLEOTIDE SEQUENCE</scope>
    <source>
        <strain evidence="9">S-191538</strain>
    </source>
</reference>
<organism evidence="9 10">
    <name type="scientific">Papaver nudicaule</name>
    <name type="common">Iceland poppy</name>
    <dbReference type="NCBI Taxonomy" id="74823"/>
    <lineage>
        <taxon>Eukaryota</taxon>
        <taxon>Viridiplantae</taxon>
        <taxon>Streptophyta</taxon>
        <taxon>Embryophyta</taxon>
        <taxon>Tracheophyta</taxon>
        <taxon>Spermatophyta</taxon>
        <taxon>Magnoliopsida</taxon>
        <taxon>Ranunculales</taxon>
        <taxon>Papaveraceae</taxon>
        <taxon>Papaveroideae</taxon>
        <taxon>Papaver</taxon>
    </lineage>
</organism>
<dbReference type="Proteomes" id="UP001177140">
    <property type="component" value="Unassembled WGS sequence"/>
</dbReference>
<comment type="subcellular location">
    <subcellularLocation>
        <location evidence="1">Membrane</location>
        <topology evidence="1">Single-pass membrane protein</topology>
    </subcellularLocation>
</comment>
<feature type="coiled-coil region" evidence="5">
    <location>
        <begin position="778"/>
        <end position="812"/>
    </location>
</feature>
<dbReference type="EMBL" id="JAJJMA010307480">
    <property type="protein sequence ID" value="MCL7048697.1"/>
    <property type="molecule type" value="Genomic_DNA"/>
</dbReference>
<gene>
    <name evidence="9" type="ORF">MKW94_029848</name>
</gene>
<evidence type="ECO:0000313" key="10">
    <source>
        <dbReference type="Proteomes" id="UP001177140"/>
    </source>
</evidence>
<evidence type="ECO:0000259" key="8">
    <source>
        <dbReference type="PROSITE" id="PS51775"/>
    </source>
</evidence>
<evidence type="ECO:0000256" key="6">
    <source>
        <dbReference type="SAM" id="MobiDB-lite"/>
    </source>
</evidence>
<dbReference type="PROSITE" id="PS51775">
    <property type="entry name" value="GTD_BINDING"/>
    <property type="match status" value="1"/>
</dbReference>
<evidence type="ECO:0000313" key="9">
    <source>
        <dbReference type="EMBL" id="MCL7048697.1"/>
    </source>
</evidence>
<evidence type="ECO:0000256" key="5">
    <source>
        <dbReference type="SAM" id="Coils"/>
    </source>
</evidence>
<sequence length="841" mass="95115">MDTKMSSCVNPPGIKACLTSAILEWCLIVLLYINALLSYLVTKFARSFKLQTPCLLCSRLDHVVGDEKPGFYKDLFCSAHKLEVSSLVFCHIHNKIADVHGLCESCLFSFATERKSNPETFRLLVGKLGTELIDDDTKVIHSSNERQCTCCTELFNSRLYTQGFLQMKSIESDIGEVDDPFPRSVRTNRSHIPNGLKNKKRVTTSKSMNWSGGRNQNFEPLSSVGYTEVKITSDSETEVPYSDALGYTEVKLTSDSESEVPFSDDDQHHTYGNDLVSEKHGREKEFIVQFVEPDLDAGNSEKSPRNVPKDLVEEKLIHQDSMEKLIHQDSMEKLIHQDSMEKLIHQDSMPEHLILFPDVQLDAGNPQSSAIDIGHGLEELNWHQGQTSNPSVLSEQLHDVLPPPDCLEAVVEVSEETLAVRETSKEEEPCKLQHGLITEVRPKFKQGELLNETTSTTKLMDLTDAYKLALSNKGSQVSSIFPEQLTPKGSVKVTDELKLLLSQLSAARGIDLPNDMTSPRIFGNVEELKNSDESSSMGMQILQKRITLERNESNLSLDGSIVSEIEGESVVDRLKRQVEYDKKSMNALYKELEEERNASAIAANQAMAMITRLQEEKATLHMEALQYLRMMEEQSEYDVEAIQKAHDLLATREKEIQDLEAELEIYREKCESNFPPNKDYEDSNKQKTNGLQGEKDLKISKECLAEFENERLYITQCMEKLEKKLQLFSNNGIQEEVRNGGFSENKTHDINDQEQIDGEGKGHKPDGVDSSKNKETDLVSVLNEVSELNERLKALEADRNFLEHTINSLRNGDEGVQFIQKIAHHLQEIREMGIRRDPALL</sequence>
<keyword evidence="5" id="KW-0175">Coiled coil</keyword>
<evidence type="ECO:0000256" key="3">
    <source>
        <dbReference type="ARBA" id="ARBA00022989"/>
    </source>
</evidence>
<dbReference type="InterPro" id="IPR039306">
    <property type="entry name" value="MYOB"/>
</dbReference>
<feature type="domain" description="GTD-binding" evidence="8">
    <location>
        <begin position="569"/>
        <end position="667"/>
    </location>
</feature>
<protein>
    <recommendedName>
        <fullName evidence="8">GTD-binding domain-containing protein</fullName>
    </recommendedName>
</protein>
<dbReference type="Pfam" id="PF04576">
    <property type="entry name" value="Zein-binding"/>
    <property type="match status" value="1"/>
</dbReference>
<proteinExistence type="predicted"/>
<keyword evidence="2 7" id="KW-0812">Transmembrane</keyword>
<dbReference type="AlphaFoldDB" id="A0AA41VWD2"/>
<feature type="transmembrane region" description="Helical" evidence="7">
    <location>
        <begin position="21"/>
        <end position="41"/>
    </location>
</feature>
<keyword evidence="10" id="KW-1185">Reference proteome</keyword>
<name>A0AA41VWD2_PAPNU</name>
<feature type="region of interest" description="Disordered" evidence="6">
    <location>
        <begin position="737"/>
        <end position="775"/>
    </location>
</feature>
<accession>A0AA41VWD2</accession>
<comment type="caution">
    <text evidence="9">The sequence shown here is derived from an EMBL/GenBank/DDBJ whole genome shotgun (WGS) entry which is preliminary data.</text>
</comment>
<dbReference type="PANTHER" id="PTHR31448:SF32">
    <property type="entry name" value="MYOSIN-BINDING PROTEIN 1"/>
    <property type="match status" value="1"/>
</dbReference>
<feature type="compositionally biased region" description="Basic and acidic residues" evidence="6">
    <location>
        <begin position="758"/>
        <end position="775"/>
    </location>
</feature>
<keyword evidence="4 7" id="KW-0472">Membrane</keyword>
<evidence type="ECO:0000256" key="1">
    <source>
        <dbReference type="ARBA" id="ARBA00004167"/>
    </source>
</evidence>
<feature type="coiled-coil region" evidence="5">
    <location>
        <begin position="642"/>
        <end position="669"/>
    </location>
</feature>
<evidence type="ECO:0000256" key="7">
    <source>
        <dbReference type="SAM" id="Phobius"/>
    </source>
</evidence>
<dbReference type="GO" id="GO:0016020">
    <property type="term" value="C:membrane"/>
    <property type="evidence" value="ECO:0007669"/>
    <property type="project" value="UniProtKB-SubCell"/>
</dbReference>
<evidence type="ECO:0000256" key="4">
    <source>
        <dbReference type="ARBA" id="ARBA00023136"/>
    </source>
</evidence>
<dbReference type="PANTHER" id="PTHR31448">
    <property type="entry name" value="MYOSIN-BINDING PROTEIN 2"/>
    <property type="match status" value="1"/>
</dbReference>
<evidence type="ECO:0000256" key="2">
    <source>
        <dbReference type="ARBA" id="ARBA00022692"/>
    </source>
</evidence>
<dbReference type="GO" id="GO:0080115">
    <property type="term" value="F:myosin XI tail binding"/>
    <property type="evidence" value="ECO:0007669"/>
    <property type="project" value="UniProtKB-ARBA"/>
</dbReference>